<feature type="transmembrane region" description="Helical" evidence="7">
    <location>
        <begin position="547"/>
        <end position="569"/>
    </location>
</feature>
<keyword evidence="2" id="KW-0813">Transport</keyword>
<feature type="region of interest" description="Disordered" evidence="6">
    <location>
        <begin position="615"/>
        <end position="695"/>
    </location>
</feature>
<evidence type="ECO:0000256" key="4">
    <source>
        <dbReference type="ARBA" id="ARBA00022989"/>
    </source>
</evidence>
<accession>A0A9P9AAD2</accession>
<sequence>MGGAVGFGSLLRYPSIVYNNNGLQFFIPYLLSLFFLAIPTLMLEIAIGQAFRAGCVVAWNTANKRAKGVGLGVIYNGYAVTIYFVPMIAWIMKFFRYSFHSPLPWEGRTSEFYTQSILESVDSIPGEIAPDGSIVRFDSYPGTAINGETLGWTIFTWFLMWVCIFRGVGLTGRVVYFTMGIPLLLIVILIGRSAALPGAIDGVRLYMGTWDSEKLASAATWQEACGQIFFSAGIGMGYYTSYASYNTKYSNAVQDAVIIGISNMLIEVIAAFAVFSVVGYLGMNPGEGEPLDSFTAAFLTYPEALAQMPGANFWAIIFFATLFLLGMSSAFAMLEAMVTGIIDTDWGKRWPRPVVVTIIMVVSMLISIPFATEFGYDMLSAADTWVNYLALFFIVWAEATCATTLYRYQDIVDQCGLLAFVLWNVGYLGGQICGFAVGHAVMPEAGAGVGFGLFILCGIAAVLVAKDPEAETPRFWGTSGPIVRKFWWLAFYAGNQLRRDINAVIGHGKNWTLPFVFGPILRYITAPIIGMLFSMAYPLFYSNRTDPLHIAGFAFMHLGIVFSLVGLFFPRWFNVFVPRNRINDGTYPVAPGVILKRANAENDFADGISDEETVIPSGRASDYGEKKVDSGDEKGQSLDGVPQRSSVDGARRSSLDGMQQTSLDGVPQRSSFDRLPGESTAPQRPFDGPTDHVRR</sequence>
<dbReference type="OrthoDB" id="6581954at2759"/>
<keyword evidence="3 7" id="KW-0812">Transmembrane</keyword>
<protein>
    <submittedName>
        <fullName evidence="8">Creatine transporter</fullName>
    </submittedName>
</protein>
<feature type="transmembrane region" description="Helical" evidence="7">
    <location>
        <begin position="313"/>
        <end position="334"/>
    </location>
</feature>
<dbReference type="EMBL" id="JAGSXJ010000018">
    <property type="protein sequence ID" value="KAH6682242.1"/>
    <property type="molecule type" value="Genomic_DNA"/>
</dbReference>
<dbReference type="Proteomes" id="UP000770015">
    <property type="component" value="Unassembled WGS sequence"/>
</dbReference>
<evidence type="ECO:0000256" key="6">
    <source>
        <dbReference type="SAM" id="MobiDB-lite"/>
    </source>
</evidence>
<reference evidence="8" key="1">
    <citation type="journal article" date="2021" name="Nat. Commun.">
        <title>Genetic determinants of endophytism in the Arabidopsis root mycobiome.</title>
        <authorList>
            <person name="Mesny F."/>
            <person name="Miyauchi S."/>
            <person name="Thiergart T."/>
            <person name="Pickel B."/>
            <person name="Atanasova L."/>
            <person name="Karlsson M."/>
            <person name="Huettel B."/>
            <person name="Barry K.W."/>
            <person name="Haridas S."/>
            <person name="Chen C."/>
            <person name="Bauer D."/>
            <person name="Andreopoulos W."/>
            <person name="Pangilinan J."/>
            <person name="LaButti K."/>
            <person name="Riley R."/>
            <person name="Lipzen A."/>
            <person name="Clum A."/>
            <person name="Drula E."/>
            <person name="Henrissat B."/>
            <person name="Kohler A."/>
            <person name="Grigoriev I.V."/>
            <person name="Martin F.M."/>
            <person name="Hacquard S."/>
        </authorList>
    </citation>
    <scope>NUCLEOTIDE SEQUENCE</scope>
    <source>
        <strain evidence="8">MPI-SDFR-AT-0117</strain>
    </source>
</reference>
<organism evidence="8 9">
    <name type="scientific">Plectosphaerella plurivora</name>
    <dbReference type="NCBI Taxonomy" id="936078"/>
    <lineage>
        <taxon>Eukaryota</taxon>
        <taxon>Fungi</taxon>
        <taxon>Dikarya</taxon>
        <taxon>Ascomycota</taxon>
        <taxon>Pezizomycotina</taxon>
        <taxon>Sordariomycetes</taxon>
        <taxon>Hypocreomycetidae</taxon>
        <taxon>Glomerellales</taxon>
        <taxon>Plectosphaerellaceae</taxon>
        <taxon>Plectosphaerella</taxon>
    </lineage>
</organism>
<feature type="transmembrane region" description="Helical" evidence="7">
    <location>
        <begin position="417"/>
        <end position="441"/>
    </location>
</feature>
<proteinExistence type="predicted"/>
<feature type="transmembrane region" description="Helical" evidence="7">
    <location>
        <begin position="447"/>
        <end position="465"/>
    </location>
</feature>
<comment type="caution">
    <text evidence="8">The sequence shown here is derived from an EMBL/GenBank/DDBJ whole genome shotgun (WGS) entry which is preliminary data.</text>
</comment>
<feature type="transmembrane region" description="Helical" evidence="7">
    <location>
        <begin position="68"/>
        <end position="92"/>
    </location>
</feature>
<evidence type="ECO:0000256" key="2">
    <source>
        <dbReference type="ARBA" id="ARBA00022448"/>
    </source>
</evidence>
<feature type="transmembrane region" description="Helical" evidence="7">
    <location>
        <begin position="257"/>
        <end position="281"/>
    </location>
</feature>
<dbReference type="AlphaFoldDB" id="A0A9P9AAD2"/>
<dbReference type="PANTHER" id="PTHR11616:SF240">
    <property type="entry name" value="BLOATED TUBULES, ISOFORM B-RELATED"/>
    <property type="match status" value="1"/>
</dbReference>
<feature type="transmembrane region" description="Helical" evidence="7">
    <location>
        <begin position="354"/>
        <end position="372"/>
    </location>
</feature>
<feature type="transmembrane region" description="Helical" evidence="7">
    <location>
        <begin position="520"/>
        <end position="541"/>
    </location>
</feature>
<keyword evidence="9" id="KW-1185">Reference proteome</keyword>
<dbReference type="PRINTS" id="PR00176">
    <property type="entry name" value="NANEUSMPORT"/>
</dbReference>
<evidence type="ECO:0000256" key="3">
    <source>
        <dbReference type="ARBA" id="ARBA00022692"/>
    </source>
</evidence>
<dbReference type="InterPro" id="IPR037272">
    <property type="entry name" value="SNS_sf"/>
</dbReference>
<feature type="transmembrane region" description="Helical" evidence="7">
    <location>
        <begin position="384"/>
        <end position="405"/>
    </location>
</feature>
<feature type="transmembrane region" description="Helical" evidence="7">
    <location>
        <begin position="149"/>
        <end position="168"/>
    </location>
</feature>
<dbReference type="PROSITE" id="PS50267">
    <property type="entry name" value="NA_NEUROTRAN_SYMP_3"/>
    <property type="match status" value="1"/>
</dbReference>
<feature type="compositionally biased region" description="Basic and acidic residues" evidence="6">
    <location>
        <begin position="622"/>
        <end position="636"/>
    </location>
</feature>
<evidence type="ECO:0000313" key="8">
    <source>
        <dbReference type="EMBL" id="KAH6682242.1"/>
    </source>
</evidence>
<feature type="transmembrane region" description="Helical" evidence="7">
    <location>
        <begin position="220"/>
        <end position="245"/>
    </location>
</feature>
<dbReference type="SUPFAM" id="SSF161070">
    <property type="entry name" value="SNF-like"/>
    <property type="match status" value="1"/>
</dbReference>
<feature type="transmembrane region" description="Helical" evidence="7">
    <location>
        <begin position="175"/>
        <end position="200"/>
    </location>
</feature>
<evidence type="ECO:0000256" key="1">
    <source>
        <dbReference type="ARBA" id="ARBA00004141"/>
    </source>
</evidence>
<evidence type="ECO:0000256" key="7">
    <source>
        <dbReference type="SAM" id="Phobius"/>
    </source>
</evidence>
<gene>
    <name evidence="8" type="ORF">F5X68DRAFT_223449</name>
</gene>
<dbReference type="CDD" id="cd11554">
    <property type="entry name" value="SLC6sbd_u2"/>
    <property type="match status" value="1"/>
</dbReference>
<dbReference type="GO" id="GO:0005886">
    <property type="term" value="C:plasma membrane"/>
    <property type="evidence" value="ECO:0007669"/>
    <property type="project" value="TreeGrafter"/>
</dbReference>
<dbReference type="PANTHER" id="PTHR11616">
    <property type="entry name" value="SODIUM/CHLORIDE DEPENDENT TRANSPORTER"/>
    <property type="match status" value="1"/>
</dbReference>
<evidence type="ECO:0000256" key="5">
    <source>
        <dbReference type="ARBA" id="ARBA00023136"/>
    </source>
</evidence>
<dbReference type="InterPro" id="IPR000175">
    <property type="entry name" value="Na/ntran_symport"/>
</dbReference>
<keyword evidence="5 7" id="KW-0472">Membrane</keyword>
<keyword evidence="4 7" id="KW-1133">Transmembrane helix</keyword>
<dbReference type="GO" id="GO:0035725">
    <property type="term" value="P:sodium ion transmembrane transport"/>
    <property type="evidence" value="ECO:0007669"/>
    <property type="project" value="TreeGrafter"/>
</dbReference>
<evidence type="ECO:0000313" key="9">
    <source>
        <dbReference type="Proteomes" id="UP000770015"/>
    </source>
</evidence>
<feature type="transmembrane region" description="Helical" evidence="7">
    <location>
        <begin position="26"/>
        <end position="47"/>
    </location>
</feature>
<name>A0A9P9AAD2_9PEZI</name>
<comment type="subcellular location">
    <subcellularLocation>
        <location evidence="1">Membrane</location>
        <topology evidence="1">Multi-pass membrane protein</topology>
    </subcellularLocation>
</comment>
<dbReference type="Pfam" id="PF00209">
    <property type="entry name" value="SNF"/>
    <property type="match status" value="2"/>
</dbReference>